<keyword evidence="2" id="KW-0472">Membrane</keyword>
<keyword evidence="2" id="KW-1133">Transmembrane helix</keyword>
<feature type="transmembrane region" description="Helical" evidence="2">
    <location>
        <begin position="27"/>
        <end position="45"/>
    </location>
</feature>
<name>Q8LNH5_ORYSJ</name>
<dbReference type="EMBL" id="AC079888">
    <property type="protein sequence ID" value="AAM93683.1"/>
    <property type="molecule type" value="Genomic_DNA"/>
</dbReference>
<reference evidence="4" key="1">
    <citation type="journal article" date="2005" name="Nature">
        <title>The map-based sequence of the rice genome.</title>
        <authorList>
            <consortium name="International rice genome sequencing project (IRGSP)"/>
            <person name="Matsumoto T."/>
            <person name="Wu J."/>
            <person name="Kanamori H."/>
            <person name="Katayose Y."/>
            <person name="Fujisawa M."/>
            <person name="Namiki N."/>
            <person name="Mizuno H."/>
            <person name="Yamamoto K."/>
            <person name="Antonio B.A."/>
            <person name="Baba T."/>
            <person name="Sakata K."/>
            <person name="Nagamura Y."/>
            <person name="Aoki H."/>
            <person name="Arikawa K."/>
            <person name="Arita K."/>
            <person name="Bito T."/>
            <person name="Chiden Y."/>
            <person name="Fujitsuka N."/>
            <person name="Fukunaka R."/>
            <person name="Hamada M."/>
            <person name="Harada C."/>
            <person name="Hayashi A."/>
            <person name="Hijishita S."/>
            <person name="Honda M."/>
            <person name="Hosokawa S."/>
            <person name="Ichikawa Y."/>
            <person name="Idonuma A."/>
            <person name="Iijima M."/>
            <person name="Ikeda M."/>
            <person name="Ikeno M."/>
            <person name="Ito K."/>
            <person name="Ito S."/>
            <person name="Ito T."/>
            <person name="Ito Y."/>
            <person name="Ito Y."/>
            <person name="Iwabuchi A."/>
            <person name="Kamiya K."/>
            <person name="Karasawa W."/>
            <person name="Kurita K."/>
            <person name="Katagiri S."/>
            <person name="Kikuta A."/>
            <person name="Kobayashi H."/>
            <person name="Kobayashi N."/>
            <person name="Machita K."/>
            <person name="Maehara T."/>
            <person name="Masukawa M."/>
            <person name="Mizubayashi T."/>
            <person name="Mukai Y."/>
            <person name="Nagasaki H."/>
            <person name="Nagata Y."/>
            <person name="Naito S."/>
            <person name="Nakashima M."/>
            <person name="Nakama Y."/>
            <person name="Nakamichi Y."/>
            <person name="Nakamura M."/>
            <person name="Meguro A."/>
            <person name="Negishi M."/>
            <person name="Ohta I."/>
            <person name="Ohta T."/>
            <person name="Okamoto M."/>
            <person name="Ono N."/>
            <person name="Saji S."/>
            <person name="Sakaguchi M."/>
            <person name="Sakai K."/>
            <person name="Shibata M."/>
            <person name="Shimokawa T."/>
            <person name="Song J."/>
            <person name="Takazaki Y."/>
            <person name="Terasawa K."/>
            <person name="Tsugane M."/>
            <person name="Tsuji K."/>
            <person name="Ueda S."/>
            <person name="Waki K."/>
            <person name="Yamagata H."/>
            <person name="Yamamoto M."/>
            <person name="Yamamoto S."/>
            <person name="Yamane H."/>
            <person name="Yoshiki S."/>
            <person name="Yoshihara R."/>
            <person name="Yukawa K."/>
            <person name="Zhong H."/>
            <person name="Yano M."/>
            <person name="Yuan Q."/>
            <person name="Ouyang S."/>
            <person name="Liu J."/>
            <person name="Jones K.M."/>
            <person name="Gansberger K."/>
            <person name="Moffat K."/>
            <person name="Hill J."/>
            <person name="Bera J."/>
            <person name="Fadrosh D."/>
            <person name="Jin S."/>
            <person name="Johri S."/>
            <person name="Kim M."/>
            <person name="Overton L."/>
            <person name="Reardon M."/>
            <person name="Tsitrin T."/>
            <person name="Vuong H."/>
            <person name="Weaver B."/>
            <person name="Ciecko A."/>
            <person name="Tallon L."/>
            <person name="Jackson J."/>
            <person name="Pai G."/>
            <person name="Aken S.V."/>
            <person name="Utterback T."/>
            <person name="Reidmuller S."/>
            <person name="Feldblyum T."/>
            <person name="Hsiao J."/>
            <person name="Zismann V."/>
            <person name="Iobst S."/>
            <person name="de Vazeille A.R."/>
            <person name="Buell C.R."/>
            <person name="Ying K."/>
            <person name="Li Y."/>
            <person name="Lu T."/>
            <person name="Huang Y."/>
            <person name="Zhao Q."/>
            <person name="Feng Q."/>
            <person name="Zhang L."/>
            <person name="Zhu J."/>
            <person name="Weng Q."/>
            <person name="Mu J."/>
            <person name="Lu Y."/>
            <person name="Fan D."/>
            <person name="Liu Y."/>
            <person name="Guan J."/>
            <person name="Zhang Y."/>
            <person name="Yu S."/>
            <person name="Liu X."/>
            <person name="Zhang Y."/>
            <person name="Hong G."/>
            <person name="Han B."/>
            <person name="Choisne N."/>
            <person name="Demange N."/>
            <person name="Orjeda G."/>
            <person name="Samain S."/>
            <person name="Cattolico L."/>
            <person name="Pelletier E."/>
            <person name="Couloux A."/>
            <person name="Segurens B."/>
            <person name="Wincker P."/>
            <person name="D'Hont A."/>
            <person name="Scarpelli C."/>
            <person name="Weissenbach J."/>
            <person name="Salanoubat M."/>
            <person name="Quetier F."/>
            <person name="Yu Y."/>
            <person name="Kim H.R."/>
            <person name="Rambo T."/>
            <person name="Currie J."/>
            <person name="Collura K."/>
            <person name="Luo M."/>
            <person name="Yang T."/>
            <person name="Ammiraju J.S.S."/>
            <person name="Engler F."/>
            <person name="Soderlund C."/>
            <person name="Wing R.A."/>
            <person name="Palmer L.E."/>
            <person name="de la Bastide M."/>
            <person name="Spiegel L."/>
            <person name="Nascimento L."/>
            <person name="Zutavern T."/>
            <person name="O'Shaughnessy A."/>
            <person name="Dike S."/>
            <person name="Dedhia N."/>
            <person name="Preston R."/>
            <person name="Balija V."/>
            <person name="McCombie W.R."/>
            <person name="Chow T."/>
            <person name="Chen H."/>
            <person name="Chung M."/>
            <person name="Chen C."/>
            <person name="Shaw J."/>
            <person name="Wu H."/>
            <person name="Hsiao K."/>
            <person name="Chao Y."/>
            <person name="Chu M."/>
            <person name="Cheng C."/>
            <person name="Hour A."/>
            <person name="Lee P."/>
            <person name="Lin S."/>
            <person name="Lin Y."/>
            <person name="Liou J."/>
            <person name="Liu S."/>
            <person name="Hsing Y."/>
            <person name="Raghuvanshi S."/>
            <person name="Mohanty A."/>
            <person name="Bharti A.K."/>
            <person name="Gaur A."/>
            <person name="Gupta V."/>
            <person name="Kumar D."/>
            <person name="Ravi V."/>
            <person name="Vij S."/>
            <person name="Kapur A."/>
            <person name="Khurana P."/>
            <person name="Khurana P."/>
            <person name="Khurana J.P."/>
            <person name="Tyagi A.K."/>
            <person name="Gaikwad K."/>
            <person name="Singh A."/>
            <person name="Dalal V."/>
            <person name="Srivastava S."/>
            <person name="Dixit A."/>
            <person name="Pal A.K."/>
            <person name="Ghazi I.A."/>
            <person name="Yadav M."/>
            <person name="Pandit A."/>
            <person name="Bhargava A."/>
            <person name="Sureshbabu K."/>
            <person name="Batra K."/>
            <person name="Sharma T.R."/>
            <person name="Mohapatra T."/>
            <person name="Singh N.K."/>
            <person name="Messing J."/>
            <person name="Nelson A.B."/>
            <person name="Fuks G."/>
            <person name="Kavchok S."/>
            <person name="Keizer G."/>
            <person name="Linton E."/>
            <person name="Llaca V."/>
            <person name="Song R."/>
            <person name="Tanyolac B."/>
            <person name="Young S."/>
            <person name="Ho-Il K."/>
            <person name="Hahn J.H."/>
            <person name="Sangsakoo G."/>
            <person name="Vanavichit A."/>
            <person name="de Mattos Luiz.A.T."/>
            <person name="Zimmer P.D."/>
            <person name="Malone G."/>
            <person name="Dellagostin O."/>
            <person name="de Oliveira A.C."/>
            <person name="Bevan M."/>
            <person name="Bancroft I."/>
            <person name="Minx P."/>
            <person name="Cordum H."/>
            <person name="Wilson R."/>
            <person name="Cheng Z."/>
            <person name="Jin W."/>
            <person name="Jiang J."/>
            <person name="Leong S.A."/>
            <person name="Iwama H."/>
            <person name="Gojobori T."/>
            <person name="Itoh T."/>
            <person name="Niimura Y."/>
            <person name="Fujii Y."/>
            <person name="Habara T."/>
            <person name="Sakai H."/>
            <person name="Sato Y."/>
            <person name="Wilson G."/>
            <person name="Kumar K."/>
            <person name="McCouch S."/>
            <person name="Juretic N."/>
            <person name="Hoen D."/>
            <person name="Wright S."/>
            <person name="Bruskiewich R."/>
            <person name="Bureau T."/>
            <person name="Miyao A."/>
            <person name="Hirochika H."/>
            <person name="Nishikawa T."/>
            <person name="Kadowaki K."/>
            <person name="Sugiura M."/>
            <person name="Burr B."/>
            <person name="Sasaki T."/>
        </authorList>
    </citation>
    <scope>NUCLEOTIDE SEQUENCE [LARGE SCALE GENOMIC DNA]</scope>
    <source>
        <strain evidence="4">cv. Nipponbare</strain>
    </source>
</reference>
<reference evidence="4" key="2">
    <citation type="journal article" date="2008" name="Nucleic Acids Res.">
        <title>The rice annotation project database (RAP-DB): 2008 update.</title>
        <authorList>
            <consortium name="The rice annotation project (RAP)"/>
        </authorList>
    </citation>
    <scope>GENOME REANNOTATION</scope>
    <source>
        <strain evidence="4">cv. Nipponbare</strain>
    </source>
</reference>
<feature type="region of interest" description="Disordered" evidence="1">
    <location>
        <begin position="105"/>
        <end position="128"/>
    </location>
</feature>
<feature type="region of interest" description="Disordered" evidence="1">
    <location>
        <begin position="71"/>
        <end position="93"/>
    </location>
</feature>
<sequence>MGFVELLRSSSSSSNGYGWIGAQQPSTSSPILAVCWLIVVVVVEARVRRRLLLSFGDVQARGGAAYRSANPSRWLRRRPTGMRPAGSDRTGSGFVAGARGAVVAEHGGRGAGGESKSPPSSSMAANMAPAPSAAAVAWGAALLLPRRRRRQPACPD</sequence>
<gene>
    <name evidence="3" type="primary">OSJNBa0078O01.16</name>
</gene>
<evidence type="ECO:0000256" key="2">
    <source>
        <dbReference type="SAM" id="Phobius"/>
    </source>
</evidence>
<proteinExistence type="predicted"/>
<organism evidence="3 4">
    <name type="scientific">Oryza sativa subsp. japonica</name>
    <name type="common">Rice</name>
    <dbReference type="NCBI Taxonomy" id="39947"/>
    <lineage>
        <taxon>Eukaryota</taxon>
        <taxon>Viridiplantae</taxon>
        <taxon>Streptophyta</taxon>
        <taxon>Embryophyta</taxon>
        <taxon>Tracheophyta</taxon>
        <taxon>Spermatophyta</taxon>
        <taxon>Magnoliopsida</taxon>
        <taxon>Liliopsida</taxon>
        <taxon>Poales</taxon>
        <taxon>Poaceae</taxon>
        <taxon>BOP clade</taxon>
        <taxon>Oryzoideae</taxon>
        <taxon>Oryzeae</taxon>
        <taxon>Oryzinae</taxon>
        <taxon>Oryza</taxon>
        <taxon>Oryza sativa</taxon>
    </lineage>
</organism>
<feature type="compositionally biased region" description="Low complexity" evidence="1">
    <location>
        <begin position="114"/>
        <end position="128"/>
    </location>
</feature>
<accession>Q8LNH5</accession>
<keyword evidence="2" id="KW-0812">Transmembrane</keyword>
<evidence type="ECO:0000313" key="3">
    <source>
        <dbReference type="EMBL" id="AAM93683.1"/>
    </source>
</evidence>
<dbReference type="Proteomes" id="UP000000763">
    <property type="component" value="Chromosome 10"/>
</dbReference>
<evidence type="ECO:0000256" key="1">
    <source>
        <dbReference type="SAM" id="MobiDB-lite"/>
    </source>
</evidence>
<dbReference type="AlphaFoldDB" id="Q8LNH5"/>
<protein>
    <submittedName>
        <fullName evidence="3">Uncharacterized protein</fullName>
    </submittedName>
</protein>
<evidence type="ECO:0000313" key="4">
    <source>
        <dbReference type="Proteomes" id="UP000000763"/>
    </source>
</evidence>